<dbReference type="Pfam" id="PF00984">
    <property type="entry name" value="UDPG_MGDP_dh"/>
    <property type="match status" value="1"/>
</dbReference>
<dbReference type="SUPFAM" id="SSF48179">
    <property type="entry name" value="6-phosphogluconate dehydrogenase C-terminal domain-like"/>
    <property type="match status" value="1"/>
</dbReference>
<dbReference type="GO" id="GO:0051287">
    <property type="term" value="F:NAD binding"/>
    <property type="evidence" value="ECO:0007669"/>
    <property type="project" value="InterPro"/>
</dbReference>
<dbReference type="RefSeq" id="WP_077547622.1">
    <property type="nucleotide sequence ID" value="NZ_JACHEJ010000007.1"/>
</dbReference>
<dbReference type="Pfam" id="PF03720">
    <property type="entry name" value="UDPG_MGDP_dh_C"/>
    <property type="match status" value="1"/>
</dbReference>
<comment type="catalytic activity">
    <reaction evidence="7 8">
        <text>UDP-alpha-D-glucose + 2 NAD(+) + H2O = UDP-alpha-D-glucuronate + 2 NADH + 3 H(+)</text>
        <dbReference type="Rhea" id="RHEA:23596"/>
        <dbReference type="ChEBI" id="CHEBI:15377"/>
        <dbReference type="ChEBI" id="CHEBI:15378"/>
        <dbReference type="ChEBI" id="CHEBI:57540"/>
        <dbReference type="ChEBI" id="CHEBI:57945"/>
        <dbReference type="ChEBI" id="CHEBI:58052"/>
        <dbReference type="ChEBI" id="CHEBI:58885"/>
        <dbReference type="EC" id="1.1.1.22"/>
    </reaction>
</comment>
<dbReference type="SUPFAM" id="SSF51735">
    <property type="entry name" value="NAD(P)-binding Rossmann-fold domains"/>
    <property type="match status" value="1"/>
</dbReference>
<proteinExistence type="inferred from homology"/>
<evidence type="ECO:0000256" key="2">
    <source>
        <dbReference type="ARBA" id="ARBA00006601"/>
    </source>
</evidence>
<feature type="binding site" evidence="10">
    <location>
        <begin position="252"/>
        <end position="256"/>
    </location>
    <ligand>
        <name>substrate</name>
    </ligand>
</feature>
<feature type="binding site" evidence="11">
    <location>
        <position position="86"/>
    </location>
    <ligand>
        <name>NAD(+)</name>
        <dbReference type="ChEBI" id="CHEBI:57540"/>
    </ligand>
</feature>
<dbReference type="InterPro" id="IPR001732">
    <property type="entry name" value="UDP-Glc/GDP-Man_DH_N"/>
</dbReference>
<feature type="binding site" evidence="10">
    <location>
        <begin position="152"/>
        <end position="155"/>
    </location>
    <ligand>
        <name>substrate</name>
    </ligand>
</feature>
<reference evidence="13 14" key="1">
    <citation type="submission" date="2020-08" db="EMBL/GenBank/DDBJ databases">
        <title>Genomic Encyclopedia of Type Strains, Phase IV (KMG-IV): sequencing the most valuable type-strain genomes for metagenomic binning, comparative biology and taxonomic classification.</title>
        <authorList>
            <person name="Goeker M."/>
        </authorList>
    </citation>
    <scope>NUCLEOTIDE SEQUENCE [LARGE SCALE GENOMIC DNA]</scope>
    <source>
        <strain evidence="13 14">DSM 102134</strain>
    </source>
</reference>
<dbReference type="InterPro" id="IPR036291">
    <property type="entry name" value="NAD(P)-bd_dom_sf"/>
</dbReference>
<evidence type="ECO:0000256" key="3">
    <source>
        <dbReference type="ARBA" id="ARBA00012954"/>
    </source>
</evidence>
<feature type="binding site" evidence="11">
    <location>
        <position position="122"/>
    </location>
    <ligand>
        <name>NAD(+)</name>
        <dbReference type="ChEBI" id="CHEBI:57540"/>
    </ligand>
</feature>
<dbReference type="SMART" id="SM00984">
    <property type="entry name" value="UDPG_MGDP_dh_C"/>
    <property type="match status" value="1"/>
</dbReference>
<feature type="binding site" evidence="11">
    <location>
        <position position="331"/>
    </location>
    <ligand>
        <name>NAD(+)</name>
        <dbReference type="ChEBI" id="CHEBI:57540"/>
    </ligand>
</feature>
<evidence type="ECO:0000256" key="1">
    <source>
        <dbReference type="ARBA" id="ARBA00004701"/>
    </source>
</evidence>
<dbReference type="InterPro" id="IPR008927">
    <property type="entry name" value="6-PGluconate_DH-like_C_sf"/>
</dbReference>
<dbReference type="InterPro" id="IPR036220">
    <property type="entry name" value="UDP-Glc/GDP-Man_DH_C_sf"/>
</dbReference>
<evidence type="ECO:0000256" key="11">
    <source>
        <dbReference type="PIRSR" id="PIRSR500134-3"/>
    </source>
</evidence>
<gene>
    <name evidence="13" type="ORF">HNQ75_003011</name>
</gene>
<dbReference type="SUPFAM" id="SSF52413">
    <property type="entry name" value="UDP-glucose/GDP-mannose dehydrogenase C-terminal domain"/>
    <property type="match status" value="1"/>
</dbReference>
<feature type="binding site" evidence="10">
    <location>
        <position position="324"/>
    </location>
    <ligand>
        <name>substrate</name>
    </ligand>
</feature>
<protein>
    <recommendedName>
        <fullName evidence="4 8">UDP-glucose 6-dehydrogenase</fullName>
        <ecNumber evidence="3 8">1.1.1.22</ecNumber>
    </recommendedName>
</protein>
<comment type="caution">
    <text evidence="13">The sequence shown here is derived from an EMBL/GenBank/DDBJ whole genome shotgun (WGS) entry which is preliminary data.</text>
</comment>
<evidence type="ECO:0000313" key="13">
    <source>
        <dbReference type="EMBL" id="MBB6181028.1"/>
    </source>
</evidence>
<evidence type="ECO:0000256" key="9">
    <source>
        <dbReference type="PIRSR" id="PIRSR500134-1"/>
    </source>
</evidence>
<name>A0A7W9YZ06_9HYPH</name>
<dbReference type="Proteomes" id="UP000535501">
    <property type="component" value="Unassembled WGS sequence"/>
</dbReference>
<evidence type="ECO:0000256" key="8">
    <source>
        <dbReference type="PIRNR" id="PIRNR000124"/>
    </source>
</evidence>
<dbReference type="InterPro" id="IPR017476">
    <property type="entry name" value="UDP-Glc/GDP-Man"/>
</dbReference>
<dbReference type="UniPathway" id="UPA00038">
    <property type="reaction ID" value="UER00491"/>
</dbReference>
<feature type="binding site" evidence="10">
    <location>
        <position position="207"/>
    </location>
    <ligand>
        <name>substrate</name>
    </ligand>
</feature>
<evidence type="ECO:0000256" key="10">
    <source>
        <dbReference type="PIRSR" id="PIRSR500134-2"/>
    </source>
</evidence>
<sequence length="448" mass="48136">MKIVVVGSGYVGLVAGTCFADIGHSVVCVDSDQKKLEKLRQGVVPIYEPGLDELVARNHASGRLSFTDDLTSALTDAHAAFIAVGTPPRATDGHADMKYVHAVAHAIAEKASGDLVVVNKSTVPVGTGDEVERILLSARRPFRFSVVSNPEFLREGVAIDDFMRPDRIVIGSESEWARKVVSGIYEVERLSGAAILHTSRRSAELIKYAANAFLAMKITFINEISDLCEAVGGDVRHVAHGLGLDSRIGSKFLNAGPGYGGSCFPKDTLAISKTARDHRVQLHTIETVIQVNDNRKRAMALRILDACGGSVRGKTVAVLGLAFKAHTDDMRDSPAIPIIQALQDFGARVRAHDPEAMENAAKLLTNVTFCEDALDAATDADAVVVLTEWPEFRDLDLGQLKAVMGEPLMIDLRNLMSEDAVLEAGFTYCCVGRSPVGPHGDKQLLAAE</sequence>
<organism evidence="13 14">
    <name type="scientific">Pseudorhizobium flavum</name>
    <dbReference type="NCBI Taxonomy" id="1335061"/>
    <lineage>
        <taxon>Bacteria</taxon>
        <taxon>Pseudomonadati</taxon>
        <taxon>Pseudomonadota</taxon>
        <taxon>Alphaproteobacteria</taxon>
        <taxon>Hyphomicrobiales</taxon>
        <taxon>Rhizobiaceae</taxon>
        <taxon>Rhizobium/Agrobacterium group</taxon>
        <taxon>Pseudorhizobium</taxon>
    </lineage>
</organism>
<evidence type="ECO:0000259" key="12">
    <source>
        <dbReference type="SMART" id="SM00984"/>
    </source>
</evidence>
<dbReference type="GO" id="GO:0003979">
    <property type="term" value="F:UDP-glucose 6-dehydrogenase activity"/>
    <property type="evidence" value="ECO:0007669"/>
    <property type="project" value="UniProtKB-EC"/>
</dbReference>
<dbReference type="EMBL" id="JACHEJ010000007">
    <property type="protein sequence ID" value="MBB6181028.1"/>
    <property type="molecule type" value="Genomic_DNA"/>
</dbReference>
<feature type="binding site" evidence="11">
    <location>
        <position position="35"/>
    </location>
    <ligand>
        <name>NAD(+)</name>
        <dbReference type="ChEBI" id="CHEBI:57540"/>
    </ligand>
</feature>
<dbReference type="InterPro" id="IPR014027">
    <property type="entry name" value="UDP-Glc/GDP-Man_DH_C"/>
</dbReference>
<dbReference type="PIRSF" id="PIRSF000124">
    <property type="entry name" value="UDPglc_GDPman_dh"/>
    <property type="match status" value="1"/>
</dbReference>
<keyword evidence="14" id="KW-1185">Reference proteome</keyword>
<evidence type="ECO:0000256" key="4">
    <source>
        <dbReference type="ARBA" id="ARBA00015132"/>
    </source>
</evidence>
<evidence type="ECO:0000256" key="7">
    <source>
        <dbReference type="ARBA" id="ARBA00047473"/>
    </source>
</evidence>
<feature type="active site" description="Nucleophile" evidence="9">
    <location>
        <position position="263"/>
    </location>
</feature>
<dbReference type="GO" id="GO:0006065">
    <property type="term" value="P:UDP-glucuronate biosynthetic process"/>
    <property type="evidence" value="ECO:0007669"/>
    <property type="project" value="UniProtKB-UniPathway"/>
</dbReference>
<dbReference type="NCBIfam" id="TIGR03026">
    <property type="entry name" value="NDP-sugDHase"/>
    <property type="match status" value="1"/>
</dbReference>
<dbReference type="PIRSF" id="PIRSF500134">
    <property type="entry name" value="UDPglc_DH_bac"/>
    <property type="match status" value="1"/>
</dbReference>
<dbReference type="InterPro" id="IPR028357">
    <property type="entry name" value="UDPglc_DH_bac"/>
</dbReference>
<dbReference type="Gene3D" id="1.20.5.100">
    <property type="entry name" value="Cytochrome c1, transmembrane anchor, C-terminal"/>
    <property type="match status" value="1"/>
</dbReference>
<dbReference type="Pfam" id="PF03721">
    <property type="entry name" value="UDPG_MGDP_dh_N"/>
    <property type="match status" value="1"/>
</dbReference>
<dbReference type="AlphaFoldDB" id="A0A7W9YZ06"/>
<evidence type="ECO:0000313" key="14">
    <source>
        <dbReference type="Proteomes" id="UP000535501"/>
    </source>
</evidence>
<dbReference type="GO" id="GO:0000271">
    <property type="term" value="P:polysaccharide biosynthetic process"/>
    <property type="evidence" value="ECO:0007669"/>
    <property type="project" value="InterPro"/>
</dbReference>
<feature type="binding site" evidence="11">
    <location>
        <position position="266"/>
    </location>
    <ligand>
        <name>NAD(+)</name>
        <dbReference type="ChEBI" id="CHEBI:57540"/>
    </ligand>
</feature>
<keyword evidence="5 8" id="KW-0560">Oxidoreductase</keyword>
<feature type="binding site" evidence="11">
    <location>
        <position position="30"/>
    </location>
    <ligand>
        <name>NAD(+)</name>
        <dbReference type="ChEBI" id="CHEBI:57540"/>
    </ligand>
</feature>
<evidence type="ECO:0000256" key="6">
    <source>
        <dbReference type="ARBA" id="ARBA00023027"/>
    </source>
</evidence>
<dbReference type="Gene3D" id="3.40.50.720">
    <property type="entry name" value="NAD(P)-binding Rossmann-like Domain"/>
    <property type="match status" value="2"/>
</dbReference>
<comment type="similarity">
    <text evidence="2 8">Belongs to the UDP-glucose/GDP-mannose dehydrogenase family.</text>
</comment>
<comment type="pathway">
    <text evidence="1">Nucleotide-sugar biosynthesis; UDP-alpha-D-glucuronate biosynthesis; UDP-alpha-D-glucuronate from UDP-alpha-D-glucose: step 1/1.</text>
</comment>
<dbReference type="PANTHER" id="PTHR43750">
    <property type="entry name" value="UDP-GLUCOSE 6-DEHYDROGENASE TUAD"/>
    <property type="match status" value="1"/>
</dbReference>
<keyword evidence="6 8" id="KW-0520">NAD</keyword>
<feature type="binding site" evidence="11">
    <location>
        <position position="155"/>
    </location>
    <ligand>
        <name>NAD(+)</name>
        <dbReference type="ChEBI" id="CHEBI:57540"/>
    </ligand>
</feature>
<dbReference type="EC" id="1.1.1.22" evidence="3 8"/>
<dbReference type="InterPro" id="IPR014026">
    <property type="entry name" value="UDP-Glc/GDP-Man_DH_dimer"/>
</dbReference>
<feature type="domain" description="UDP-glucose/GDP-mannose dehydrogenase C-terminal" evidence="12">
    <location>
        <begin position="317"/>
        <end position="418"/>
    </location>
</feature>
<accession>A0A7W9YZ06</accession>
<evidence type="ECO:0000256" key="5">
    <source>
        <dbReference type="ARBA" id="ARBA00023002"/>
    </source>
</evidence>
<dbReference type="PANTHER" id="PTHR43750:SF3">
    <property type="entry name" value="UDP-GLUCOSE 6-DEHYDROGENASE TUAD"/>
    <property type="match status" value="1"/>
</dbReference>
<feature type="binding site" evidence="10">
    <location>
        <position position="260"/>
    </location>
    <ligand>
        <name>substrate</name>
    </ligand>
</feature>